<evidence type="ECO:0000313" key="1">
    <source>
        <dbReference type="EMBL" id="GAA1753670.1"/>
    </source>
</evidence>
<sequence length="59" mass="6200">MTTQTTDAGVIEDLMNDVRSEIGNAGFAAQVGHRDLAIDALAVAAQKITAARDLLQETT</sequence>
<gene>
    <name evidence="1" type="ORF">GCM10009710_36550</name>
</gene>
<protein>
    <submittedName>
        <fullName evidence="1">Uncharacterized protein</fullName>
    </submittedName>
</protein>
<dbReference type="EMBL" id="BAAAME010000011">
    <property type="protein sequence ID" value="GAA1753670.1"/>
    <property type="molecule type" value="Genomic_DNA"/>
</dbReference>
<proteinExistence type="predicted"/>
<accession>A0ABN2KFE1</accession>
<dbReference type="RefSeq" id="WP_344204277.1">
    <property type="nucleotide sequence ID" value="NZ_BAAAME010000011.1"/>
</dbReference>
<dbReference type="Proteomes" id="UP001501057">
    <property type="component" value="Unassembled WGS sequence"/>
</dbReference>
<keyword evidence="2" id="KW-1185">Reference proteome</keyword>
<evidence type="ECO:0000313" key="2">
    <source>
        <dbReference type="Proteomes" id="UP001501057"/>
    </source>
</evidence>
<organism evidence="1 2">
    <name type="scientific">Aeromicrobium alkaliterrae</name>
    <dbReference type="NCBI Taxonomy" id="302168"/>
    <lineage>
        <taxon>Bacteria</taxon>
        <taxon>Bacillati</taxon>
        <taxon>Actinomycetota</taxon>
        <taxon>Actinomycetes</taxon>
        <taxon>Propionibacteriales</taxon>
        <taxon>Nocardioidaceae</taxon>
        <taxon>Aeromicrobium</taxon>
    </lineage>
</organism>
<name>A0ABN2KFE1_9ACTN</name>
<comment type="caution">
    <text evidence="1">The sequence shown here is derived from an EMBL/GenBank/DDBJ whole genome shotgun (WGS) entry which is preliminary data.</text>
</comment>
<reference evidence="1 2" key="1">
    <citation type="journal article" date="2019" name="Int. J. Syst. Evol. Microbiol.">
        <title>The Global Catalogue of Microorganisms (GCM) 10K type strain sequencing project: providing services to taxonomists for standard genome sequencing and annotation.</title>
        <authorList>
            <consortium name="The Broad Institute Genomics Platform"/>
            <consortium name="The Broad Institute Genome Sequencing Center for Infectious Disease"/>
            <person name="Wu L."/>
            <person name="Ma J."/>
        </authorList>
    </citation>
    <scope>NUCLEOTIDE SEQUENCE [LARGE SCALE GENOMIC DNA]</scope>
    <source>
        <strain evidence="1 2">JCM 13518</strain>
    </source>
</reference>